<name>A0AAD7DQF9_9AGAR</name>
<accession>A0AAD7DQF9</accession>
<evidence type="ECO:0000256" key="1">
    <source>
        <dbReference type="SAM" id="MobiDB-lite"/>
    </source>
</evidence>
<organism evidence="2 3">
    <name type="scientific">Mycena metata</name>
    <dbReference type="NCBI Taxonomy" id="1033252"/>
    <lineage>
        <taxon>Eukaryota</taxon>
        <taxon>Fungi</taxon>
        <taxon>Dikarya</taxon>
        <taxon>Basidiomycota</taxon>
        <taxon>Agaricomycotina</taxon>
        <taxon>Agaricomycetes</taxon>
        <taxon>Agaricomycetidae</taxon>
        <taxon>Agaricales</taxon>
        <taxon>Marasmiineae</taxon>
        <taxon>Mycenaceae</taxon>
        <taxon>Mycena</taxon>
    </lineage>
</organism>
<dbReference type="EMBL" id="JARKIB010000613">
    <property type="protein sequence ID" value="KAJ7697292.1"/>
    <property type="molecule type" value="Genomic_DNA"/>
</dbReference>
<dbReference type="AlphaFoldDB" id="A0AAD7DQF9"/>
<dbReference type="Proteomes" id="UP001215598">
    <property type="component" value="Unassembled WGS sequence"/>
</dbReference>
<evidence type="ECO:0000313" key="2">
    <source>
        <dbReference type="EMBL" id="KAJ7697292.1"/>
    </source>
</evidence>
<proteinExistence type="predicted"/>
<reference evidence="2" key="1">
    <citation type="submission" date="2023-03" db="EMBL/GenBank/DDBJ databases">
        <title>Massive genome expansion in bonnet fungi (Mycena s.s.) driven by repeated elements and novel gene families across ecological guilds.</title>
        <authorList>
            <consortium name="Lawrence Berkeley National Laboratory"/>
            <person name="Harder C.B."/>
            <person name="Miyauchi S."/>
            <person name="Viragh M."/>
            <person name="Kuo A."/>
            <person name="Thoen E."/>
            <person name="Andreopoulos B."/>
            <person name="Lu D."/>
            <person name="Skrede I."/>
            <person name="Drula E."/>
            <person name="Henrissat B."/>
            <person name="Morin E."/>
            <person name="Kohler A."/>
            <person name="Barry K."/>
            <person name="LaButti K."/>
            <person name="Morin E."/>
            <person name="Salamov A."/>
            <person name="Lipzen A."/>
            <person name="Mereny Z."/>
            <person name="Hegedus B."/>
            <person name="Baldrian P."/>
            <person name="Stursova M."/>
            <person name="Weitz H."/>
            <person name="Taylor A."/>
            <person name="Grigoriev I.V."/>
            <person name="Nagy L.G."/>
            <person name="Martin F."/>
            <person name="Kauserud H."/>
        </authorList>
    </citation>
    <scope>NUCLEOTIDE SEQUENCE</scope>
    <source>
        <strain evidence="2">CBHHK182m</strain>
    </source>
</reference>
<feature type="compositionally biased region" description="Polar residues" evidence="1">
    <location>
        <begin position="58"/>
        <end position="84"/>
    </location>
</feature>
<evidence type="ECO:0000313" key="3">
    <source>
        <dbReference type="Proteomes" id="UP001215598"/>
    </source>
</evidence>
<feature type="region of interest" description="Disordered" evidence="1">
    <location>
        <begin position="56"/>
        <end position="88"/>
    </location>
</feature>
<protein>
    <submittedName>
        <fullName evidence="2">Uncharacterized protein</fullName>
    </submittedName>
</protein>
<keyword evidence="3" id="KW-1185">Reference proteome</keyword>
<gene>
    <name evidence="2" type="ORF">B0H16DRAFT_826079</name>
</gene>
<sequence>MPPLFPSRSHLPLTSARATTVRTWRSPRPPLSLHLSLILIPASLLSLCAHAVRPRTDAGTSPLASQQPHRPHRTSCTSARPWTSRNKRTDVAQLPRARTAVPLILPLHAVPSMIPRRNGLADPVHSRARGKCTHTWPVRLRAVPRTSCPARAIFTSPCRRRCARRFRTDVCGALHAPSFSTSSHRPSSSPCPSSSLLPSFPPPHSILVHCTFASTASRAHAVSLRACAAFRAECRTHAIMSRNSRRMQRARERAG</sequence>
<comment type="caution">
    <text evidence="2">The sequence shown here is derived from an EMBL/GenBank/DDBJ whole genome shotgun (WGS) entry which is preliminary data.</text>
</comment>